<evidence type="ECO:0000313" key="4">
    <source>
        <dbReference type="Proteomes" id="UP000605992"/>
    </source>
</evidence>
<comment type="caution">
    <text evidence="3">The sequence shown here is derived from an EMBL/GenBank/DDBJ whole genome shotgun (WGS) entry which is preliminary data.</text>
</comment>
<protein>
    <recommendedName>
        <fullName evidence="5">PBP domain-containing protein</fullName>
    </recommendedName>
</protein>
<feature type="signal peptide" evidence="2">
    <location>
        <begin position="1"/>
        <end position="28"/>
    </location>
</feature>
<proteinExistence type="predicted"/>
<evidence type="ECO:0000313" key="3">
    <source>
        <dbReference type="EMBL" id="GII53449.1"/>
    </source>
</evidence>
<organism evidence="3 4">
    <name type="scientific">Planotetraspora thailandica</name>
    <dbReference type="NCBI Taxonomy" id="487172"/>
    <lineage>
        <taxon>Bacteria</taxon>
        <taxon>Bacillati</taxon>
        <taxon>Actinomycetota</taxon>
        <taxon>Actinomycetes</taxon>
        <taxon>Streptosporangiales</taxon>
        <taxon>Streptosporangiaceae</taxon>
        <taxon>Planotetraspora</taxon>
    </lineage>
</organism>
<dbReference type="EMBL" id="BOOR01000010">
    <property type="protein sequence ID" value="GII53449.1"/>
    <property type="molecule type" value="Genomic_DNA"/>
</dbReference>
<accession>A0A8J3XUN3</accession>
<evidence type="ECO:0000256" key="2">
    <source>
        <dbReference type="SAM" id="SignalP"/>
    </source>
</evidence>
<evidence type="ECO:0000256" key="1">
    <source>
        <dbReference type="SAM" id="MobiDB-lite"/>
    </source>
</evidence>
<feature type="region of interest" description="Disordered" evidence="1">
    <location>
        <begin position="377"/>
        <end position="397"/>
    </location>
</feature>
<reference evidence="3" key="1">
    <citation type="submission" date="2021-01" db="EMBL/GenBank/DDBJ databases">
        <title>Whole genome shotgun sequence of Planotetraspora thailandica NBRC 104271.</title>
        <authorList>
            <person name="Komaki H."/>
            <person name="Tamura T."/>
        </authorList>
    </citation>
    <scope>NUCLEOTIDE SEQUENCE</scope>
    <source>
        <strain evidence="3">NBRC 104271</strain>
    </source>
</reference>
<name>A0A8J3XUN3_9ACTN</name>
<keyword evidence="4" id="KW-1185">Reference proteome</keyword>
<dbReference type="RefSeq" id="WP_377354934.1">
    <property type="nucleotide sequence ID" value="NZ_JBHLUG010000017.1"/>
</dbReference>
<evidence type="ECO:0008006" key="5">
    <source>
        <dbReference type="Google" id="ProtNLM"/>
    </source>
</evidence>
<dbReference type="SUPFAM" id="SSF53850">
    <property type="entry name" value="Periplasmic binding protein-like II"/>
    <property type="match status" value="1"/>
</dbReference>
<keyword evidence="2" id="KW-0732">Signal</keyword>
<gene>
    <name evidence="3" type="ORF">Pth03_18380</name>
</gene>
<sequence length="397" mass="40213">MRKSNGIAAVLAATAASTLVLTATPAMAEPAPGTTVSATNIVGVGSDTTQDVLNALTADLAPLDGVVSFDATGPSPITVGGISFTRPNSGNGITALSRSVDAGLWVGTVTCPAPPGGTITGLLDFARSWRGPKARGDLGPSAPLTFIPMARDALTYAYNGAGLSNLTLPQLRNIYSANTAAQAKTAAGGVDVTPLLPTCSDTRDPFLDAIGLTETTLGDYVKPTPQANKADGIVDSPGEIVPFSTAQWIAQRNHVTTSHVDLAYALGTRLGTPLKDLLGDPLAATKSVTTNGVTKLVPDPDYYANATFGRDVYNVVETARITTGNAKYDSALAAVFAGPSSKITSADSDAIIANYGFQVVSYAGDTDIPGTACNPANNGDIGGTTGSGDHAKGGALE</sequence>
<dbReference type="AlphaFoldDB" id="A0A8J3XUN3"/>
<dbReference type="Proteomes" id="UP000605992">
    <property type="component" value="Unassembled WGS sequence"/>
</dbReference>
<feature type="chain" id="PRO_5035322021" description="PBP domain-containing protein" evidence="2">
    <location>
        <begin position="29"/>
        <end position="397"/>
    </location>
</feature>